<sequence length="114" mass="12354">MKLTLLILSALLGLSLAAPLPSAEEEKKMVVARQNPLSQIADIAGGLLVPVDIKNSGIDKLPAKLEDGEFLFGLFFIFFVLSWWFIRMYADRKGSCLSSCGGPPAWNSPWEAGG</sequence>
<dbReference type="RefSeq" id="XP_028487039.1">
    <property type="nucleotide sequence ID" value="XM_028629763.1"/>
</dbReference>
<feature type="transmembrane region" description="Helical" evidence="1">
    <location>
        <begin position="70"/>
        <end position="86"/>
    </location>
</feature>
<dbReference type="Proteomes" id="UP000283841">
    <property type="component" value="Unassembled WGS sequence"/>
</dbReference>
<evidence type="ECO:0000313" key="4">
    <source>
        <dbReference type="Proteomes" id="UP000283841"/>
    </source>
</evidence>
<organism evidence="3 4">
    <name type="scientific">Byssochlamys spectabilis</name>
    <name type="common">Paecilomyces variotii</name>
    <dbReference type="NCBI Taxonomy" id="264951"/>
    <lineage>
        <taxon>Eukaryota</taxon>
        <taxon>Fungi</taxon>
        <taxon>Dikarya</taxon>
        <taxon>Ascomycota</taxon>
        <taxon>Pezizomycotina</taxon>
        <taxon>Eurotiomycetes</taxon>
        <taxon>Eurotiomycetidae</taxon>
        <taxon>Eurotiales</taxon>
        <taxon>Thermoascaceae</taxon>
        <taxon>Paecilomyces</taxon>
    </lineage>
</organism>
<gene>
    <name evidence="3" type="ORF">C8Q69DRAFT_455285</name>
</gene>
<dbReference type="GeneID" id="39599040"/>
<evidence type="ECO:0000256" key="2">
    <source>
        <dbReference type="SAM" id="SignalP"/>
    </source>
</evidence>
<dbReference type="VEuPathDB" id="FungiDB:C8Q69DRAFT_455285"/>
<accession>A0A443I009</accession>
<comment type="caution">
    <text evidence="3">The sequence shown here is derived from an EMBL/GenBank/DDBJ whole genome shotgun (WGS) entry which is preliminary data.</text>
</comment>
<keyword evidence="1" id="KW-0472">Membrane</keyword>
<evidence type="ECO:0000313" key="3">
    <source>
        <dbReference type="EMBL" id="RWQ97394.1"/>
    </source>
</evidence>
<dbReference type="AlphaFoldDB" id="A0A443I009"/>
<protein>
    <submittedName>
        <fullName evidence="3">Uncharacterized protein</fullName>
    </submittedName>
</protein>
<reference evidence="3 4" key="1">
    <citation type="journal article" date="2018" name="Front. Microbiol.">
        <title>Genomic and genetic insights into a cosmopolitan fungus, Paecilomyces variotii (Eurotiales).</title>
        <authorList>
            <person name="Urquhart A.S."/>
            <person name="Mondo S.J."/>
            <person name="Makela M.R."/>
            <person name="Hane J.K."/>
            <person name="Wiebenga A."/>
            <person name="He G."/>
            <person name="Mihaltcheva S."/>
            <person name="Pangilinan J."/>
            <person name="Lipzen A."/>
            <person name="Barry K."/>
            <person name="de Vries R.P."/>
            <person name="Grigoriev I.V."/>
            <person name="Idnurm A."/>
        </authorList>
    </citation>
    <scope>NUCLEOTIDE SEQUENCE [LARGE SCALE GENOMIC DNA]</scope>
    <source>
        <strain evidence="3 4">CBS 101075</strain>
    </source>
</reference>
<dbReference type="EMBL" id="RCNU01000002">
    <property type="protein sequence ID" value="RWQ97394.1"/>
    <property type="molecule type" value="Genomic_DNA"/>
</dbReference>
<proteinExistence type="predicted"/>
<evidence type="ECO:0000256" key="1">
    <source>
        <dbReference type="SAM" id="Phobius"/>
    </source>
</evidence>
<name>A0A443I009_BYSSP</name>
<feature type="signal peptide" evidence="2">
    <location>
        <begin position="1"/>
        <end position="17"/>
    </location>
</feature>
<keyword evidence="2" id="KW-0732">Signal</keyword>
<keyword evidence="1" id="KW-1133">Transmembrane helix</keyword>
<keyword evidence="4" id="KW-1185">Reference proteome</keyword>
<feature type="chain" id="PRO_5019543206" evidence="2">
    <location>
        <begin position="18"/>
        <end position="114"/>
    </location>
</feature>
<keyword evidence="1" id="KW-0812">Transmembrane</keyword>